<evidence type="ECO:0000256" key="2">
    <source>
        <dbReference type="PROSITE-ProRule" id="PRU00703"/>
    </source>
</evidence>
<dbReference type="Gene3D" id="3.10.580.10">
    <property type="entry name" value="CBS-domain"/>
    <property type="match status" value="1"/>
</dbReference>
<comment type="caution">
    <text evidence="5">The sequence shown here is derived from an EMBL/GenBank/DDBJ whole genome shotgun (WGS) entry which is preliminary data.</text>
</comment>
<dbReference type="PANTHER" id="PTHR43080:SF2">
    <property type="entry name" value="CBS DOMAIN-CONTAINING PROTEIN"/>
    <property type="match status" value="1"/>
</dbReference>
<dbReference type="PROSITE" id="PS50914">
    <property type="entry name" value="BON"/>
    <property type="match status" value="1"/>
</dbReference>
<evidence type="ECO:0000256" key="1">
    <source>
        <dbReference type="ARBA" id="ARBA00023122"/>
    </source>
</evidence>
<evidence type="ECO:0000259" key="4">
    <source>
        <dbReference type="PROSITE" id="PS51371"/>
    </source>
</evidence>
<dbReference type="Pfam" id="PF04972">
    <property type="entry name" value="BON"/>
    <property type="match status" value="1"/>
</dbReference>
<dbReference type="SUPFAM" id="SSF54631">
    <property type="entry name" value="CBS-domain pair"/>
    <property type="match status" value="1"/>
</dbReference>
<dbReference type="OrthoDB" id="9783590at2"/>
<feature type="domain" description="CBS" evidence="4">
    <location>
        <begin position="7"/>
        <end position="64"/>
    </location>
</feature>
<dbReference type="InterPro" id="IPR000644">
    <property type="entry name" value="CBS_dom"/>
</dbReference>
<dbReference type="InterPro" id="IPR007055">
    <property type="entry name" value="BON_dom"/>
</dbReference>
<dbReference type="RefSeq" id="WP_146795009.1">
    <property type="nucleotide sequence ID" value="NZ_BARC01000013.1"/>
</dbReference>
<evidence type="ECO:0008006" key="7">
    <source>
        <dbReference type="Google" id="ProtNLM"/>
    </source>
</evidence>
<dbReference type="Proteomes" id="UP000321230">
    <property type="component" value="Unassembled WGS sequence"/>
</dbReference>
<dbReference type="InterPro" id="IPR017080">
    <property type="entry name" value="UCP036990_CBS_BON"/>
</dbReference>
<dbReference type="PANTHER" id="PTHR43080">
    <property type="entry name" value="CBS DOMAIN-CONTAINING PROTEIN CBSX3, MITOCHONDRIAL"/>
    <property type="match status" value="1"/>
</dbReference>
<sequence length="235" mass="25383">MDARSVMTDKLVTVCPDASLLCAIDLMLDHGLSALPVVDTDGRAIGVLSETDLLCRAELETGAVSNDFWSKLSHQKSAAAFVRLHGRRVRDVMTAQVCSVLPEATMAEIVGLMREHDMRRLYVVANGNLAGVVSERDVMKALRDILGKPEVALSDEAILAQLRGQLSEARWAPQDVHAEVQDGAVIWHGVARDEEDIAALKAMAQNIPGVKSVKDNLFLLSPGTGYARPETGTSE</sequence>
<protein>
    <recommendedName>
        <fullName evidence="7">Histidine kinase</fullName>
    </recommendedName>
</protein>
<dbReference type="PIRSF" id="PIRSF036990">
    <property type="entry name" value="UCP036990_CBS_BON"/>
    <property type="match status" value="1"/>
</dbReference>
<evidence type="ECO:0000313" key="6">
    <source>
        <dbReference type="Proteomes" id="UP000321230"/>
    </source>
</evidence>
<organism evidence="5 6">
    <name type="scientific">Gluconobacter wancherniae NBRC 103581</name>
    <dbReference type="NCBI Taxonomy" id="656744"/>
    <lineage>
        <taxon>Bacteria</taxon>
        <taxon>Pseudomonadati</taxon>
        <taxon>Pseudomonadota</taxon>
        <taxon>Alphaproteobacteria</taxon>
        <taxon>Acetobacterales</taxon>
        <taxon>Acetobacteraceae</taxon>
        <taxon>Gluconobacter</taxon>
    </lineage>
</organism>
<dbReference type="Pfam" id="PF00571">
    <property type="entry name" value="CBS"/>
    <property type="match status" value="2"/>
</dbReference>
<dbReference type="Gene3D" id="3.30.1340.30">
    <property type="match status" value="1"/>
</dbReference>
<dbReference type="InterPro" id="IPR046342">
    <property type="entry name" value="CBS_dom_sf"/>
</dbReference>
<feature type="domain" description="BON" evidence="3">
    <location>
        <begin position="154"/>
        <end position="221"/>
    </location>
</feature>
<evidence type="ECO:0000259" key="3">
    <source>
        <dbReference type="PROSITE" id="PS50914"/>
    </source>
</evidence>
<dbReference type="CDD" id="cd04586">
    <property type="entry name" value="CBS_pair_BON_assoc"/>
    <property type="match status" value="1"/>
</dbReference>
<dbReference type="AlphaFoldDB" id="A0A511B103"/>
<dbReference type="EMBL" id="BJUZ01000001">
    <property type="protein sequence ID" value="GEK93482.1"/>
    <property type="molecule type" value="Genomic_DNA"/>
</dbReference>
<accession>A0A511B103</accession>
<evidence type="ECO:0000313" key="5">
    <source>
        <dbReference type="EMBL" id="GEK93482.1"/>
    </source>
</evidence>
<reference evidence="5 6" key="1">
    <citation type="submission" date="2019-07" db="EMBL/GenBank/DDBJ databases">
        <title>Whole genome shotgun sequence of Gluconobacter wancherniae NBRC 103581.</title>
        <authorList>
            <person name="Hosoyama A."/>
            <person name="Uohara A."/>
            <person name="Ohji S."/>
            <person name="Ichikawa N."/>
        </authorList>
    </citation>
    <scope>NUCLEOTIDE SEQUENCE [LARGE SCALE GENOMIC DNA]</scope>
    <source>
        <strain evidence="5 6">NBRC 103581</strain>
    </source>
</reference>
<keyword evidence="1 2" id="KW-0129">CBS domain</keyword>
<feature type="domain" description="CBS" evidence="4">
    <location>
        <begin position="93"/>
        <end position="150"/>
    </location>
</feature>
<gene>
    <name evidence="5" type="ORF">GWA01_12520</name>
</gene>
<name>A0A511B103_9PROT</name>
<dbReference type="SMART" id="SM00116">
    <property type="entry name" value="CBS"/>
    <property type="match status" value="2"/>
</dbReference>
<proteinExistence type="predicted"/>
<keyword evidence="6" id="KW-1185">Reference proteome</keyword>
<dbReference type="PROSITE" id="PS51371">
    <property type="entry name" value="CBS"/>
    <property type="match status" value="2"/>
</dbReference>
<dbReference type="InterPro" id="IPR051257">
    <property type="entry name" value="Diverse_CBS-Domain"/>
</dbReference>